<organism evidence="4 5">
    <name type="scientific">Callorhinchus milii</name>
    <name type="common">Ghost shark</name>
    <dbReference type="NCBI Taxonomy" id="7868"/>
    <lineage>
        <taxon>Eukaryota</taxon>
        <taxon>Metazoa</taxon>
        <taxon>Chordata</taxon>
        <taxon>Craniata</taxon>
        <taxon>Vertebrata</taxon>
        <taxon>Chondrichthyes</taxon>
        <taxon>Holocephali</taxon>
        <taxon>Chimaeriformes</taxon>
        <taxon>Callorhinchidae</taxon>
        <taxon>Callorhinchus</taxon>
    </lineage>
</organism>
<keyword evidence="5" id="KW-1185">Reference proteome</keyword>
<evidence type="ECO:0000256" key="2">
    <source>
        <dbReference type="SAM" id="MobiDB-lite"/>
    </source>
</evidence>
<dbReference type="InterPro" id="IPR037388">
    <property type="entry name" value="Blinkin"/>
</dbReference>
<evidence type="ECO:0000259" key="3">
    <source>
        <dbReference type="Pfam" id="PF18210"/>
    </source>
</evidence>
<feature type="region of interest" description="Disordered" evidence="2">
    <location>
        <begin position="1508"/>
        <end position="1535"/>
    </location>
</feature>
<feature type="region of interest" description="Disordered" evidence="2">
    <location>
        <begin position="1043"/>
        <end position="1077"/>
    </location>
</feature>
<name>A0A4W3JF75_CALMI</name>
<protein>
    <recommendedName>
        <fullName evidence="3">Knl1 C-terminal RWD domain-containing protein</fullName>
    </recommendedName>
</protein>
<feature type="domain" description="Knl1 C-terminal RWD" evidence="3">
    <location>
        <begin position="1925"/>
        <end position="2084"/>
    </location>
</feature>
<evidence type="ECO:0000313" key="5">
    <source>
        <dbReference type="Proteomes" id="UP000314986"/>
    </source>
</evidence>
<feature type="compositionally biased region" description="Polar residues" evidence="2">
    <location>
        <begin position="1051"/>
        <end position="1077"/>
    </location>
</feature>
<feature type="coiled-coil region" evidence="1">
    <location>
        <begin position="1792"/>
        <end position="1826"/>
    </location>
</feature>
<dbReference type="GeneTree" id="ENSGT00410000025918"/>
<feature type="compositionally biased region" description="Polar residues" evidence="2">
    <location>
        <begin position="1520"/>
        <end position="1529"/>
    </location>
</feature>
<accession>A0A4W3JF75</accession>
<dbReference type="Pfam" id="PF19221">
    <property type="entry name" value="MELT"/>
    <property type="match status" value="19"/>
</dbReference>
<dbReference type="Proteomes" id="UP000314986">
    <property type="component" value="Unassembled WGS sequence"/>
</dbReference>
<reference evidence="5" key="2">
    <citation type="journal article" date="2007" name="PLoS Biol.">
        <title>Survey sequencing and comparative analysis of the elephant shark (Callorhinchus milii) genome.</title>
        <authorList>
            <person name="Venkatesh B."/>
            <person name="Kirkness E.F."/>
            <person name="Loh Y.H."/>
            <person name="Halpern A.L."/>
            <person name="Lee A.P."/>
            <person name="Johnson J."/>
            <person name="Dandona N."/>
            <person name="Viswanathan L.D."/>
            <person name="Tay A."/>
            <person name="Venter J.C."/>
            <person name="Strausberg R.L."/>
            <person name="Brenner S."/>
        </authorList>
    </citation>
    <scope>NUCLEOTIDE SEQUENCE [LARGE SCALE GENOMIC DNA]</scope>
</reference>
<proteinExistence type="predicted"/>
<feature type="region of interest" description="Disordered" evidence="2">
    <location>
        <begin position="1123"/>
        <end position="1144"/>
    </location>
</feature>
<evidence type="ECO:0000313" key="4">
    <source>
        <dbReference type="Ensembl" id="ENSCMIP00000038076.1"/>
    </source>
</evidence>
<dbReference type="Pfam" id="PF18210">
    <property type="entry name" value="Knl1_RWD_C"/>
    <property type="match status" value="1"/>
</dbReference>
<dbReference type="PANTHER" id="PTHR16520">
    <property type="entry name" value="KINETOCHORE SCAFFOLD 1"/>
    <property type="match status" value="1"/>
</dbReference>
<reference evidence="5" key="3">
    <citation type="journal article" date="2014" name="Nature">
        <title>Elephant shark genome provides unique insights into gnathostome evolution.</title>
        <authorList>
            <consortium name="International Elephant Shark Genome Sequencing Consortium"/>
            <person name="Venkatesh B."/>
            <person name="Lee A.P."/>
            <person name="Ravi V."/>
            <person name="Maurya A.K."/>
            <person name="Lian M.M."/>
            <person name="Swann J.B."/>
            <person name="Ohta Y."/>
            <person name="Flajnik M.F."/>
            <person name="Sutoh Y."/>
            <person name="Kasahara M."/>
            <person name="Hoon S."/>
            <person name="Gangu V."/>
            <person name="Roy S.W."/>
            <person name="Irimia M."/>
            <person name="Korzh V."/>
            <person name="Kondrychyn I."/>
            <person name="Lim Z.W."/>
            <person name="Tay B.H."/>
            <person name="Tohari S."/>
            <person name="Kong K.W."/>
            <person name="Ho S."/>
            <person name="Lorente-Galdos B."/>
            <person name="Quilez J."/>
            <person name="Marques-Bonet T."/>
            <person name="Raney B.J."/>
            <person name="Ingham P.W."/>
            <person name="Tay A."/>
            <person name="Hillier L.W."/>
            <person name="Minx P."/>
            <person name="Boehm T."/>
            <person name="Wilson R.K."/>
            <person name="Brenner S."/>
            <person name="Warren W.C."/>
        </authorList>
    </citation>
    <scope>NUCLEOTIDE SEQUENCE [LARGE SCALE GENOMIC DNA]</scope>
</reference>
<dbReference type="CDD" id="cd22817">
    <property type="entry name" value="DRWD-N_Knl1"/>
    <property type="match status" value="1"/>
</dbReference>
<dbReference type="InterPro" id="IPR040850">
    <property type="entry name" value="Knl1_RWD_C"/>
</dbReference>
<feature type="compositionally biased region" description="Polar residues" evidence="2">
    <location>
        <begin position="1658"/>
        <end position="1668"/>
    </location>
</feature>
<feature type="region of interest" description="Disordered" evidence="2">
    <location>
        <begin position="1632"/>
        <end position="1668"/>
    </location>
</feature>
<dbReference type="GO" id="GO:0034501">
    <property type="term" value="P:protein localization to kinetochore"/>
    <property type="evidence" value="ECO:0007669"/>
    <property type="project" value="InterPro"/>
</dbReference>
<reference evidence="4" key="5">
    <citation type="submission" date="2025-09" db="UniProtKB">
        <authorList>
            <consortium name="Ensembl"/>
        </authorList>
    </citation>
    <scope>IDENTIFICATION</scope>
</reference>
<dbReference type="GO" id="GO:0051301">
    <property type="term" value="P:cell division"/>
    <property type="evidence" value="ECO:0007669"/>
    <property type="project" value="InterPro"/>
</dbReference>
<dbReference type="GO" id="GO:0008608">
    <property type="term" value="P:attachment of spindle microtubules to kinetochore"/>
    <property type="evidence" value="ECO:0007669"/>
    <property type="project" value="InterPro"/>
</dbReference>
<dbReference type="GO" id="GO:0005634">
    <property type="term" value="C:nucleus"/>
    <property type="evidence" value="ECO:0007669"/>
    <property type="project" value="TreeGrafter"/>
</dbReference>
<sequence>MYEGIFFLPKGMDALLHAPIQTIDQESELREQESQVLISSLGIRKDDLDIVGCSKSKVTSVLQRKIDFHSFLAGLNSAEGTCTPISHEERKQCRDQGFELKVIPETQKKVDFKSFLDSIKNSKPDEKAVTMSSIFEQQASNLKGIGVSSVCGMGESLERTSHIVSGAQTNSTHFLKPMFLHEQDDVEFTRSHTVAVDHFTLENAMATHSVEYSKANRLNSGGDVLTNFPNKTMVFSGEKCMDMTRSNTLPVNAKGIAQVTAQAELTSKAPPIIYRHMPSLTSAELRKFPGDGDATDQMKSYFGVTGCKAGQLGSSFLSPLVANPVPKSTSFSFPHDQTMVYSEANDMDMTKSHTVVIDGKSLGRITNTLIFSEQSNCMDLTKSHMTAIDSKHIGQLTNSASSSQKLTSRPSGHWSNASFFTSDKTIVSSEKENDMNMTKSHTVAIENKTFEQVTNHTLGSTVVKSGQNCLRSFLESIHNDREIIFSEEPMDITKSHTVAIDWKSLGQTNEVLGSTKRTTRPWSILQSCHSDKTIVFSEEENDMDITKSHTIAIASKTLEQITNGMPGSKVMTCGQSGPWPILQSFHNYQSDKTMLFSEEANDMDMTKSLTVAIDDKSFEQITNGVTGSKVLTSEQSGPRSIRQFCSGDRTVCFSQEVNNMDMTKSHTVVIDDKSLGHGTTGPRSILQSCPANRTMVFAEETNDMDMTKSHTVVIDDKSLGHDRKGTTGLRSILQPCPGNRSMIFSEETNNMDMTKSHTVVIDDKNLRQGTTGPRSILQTCPGNRTMVFSEETNDMDMTKSHTVVIDDKSLGHDRKGTTGPRSILQSCPGNRTMVFSEETNDMDMTKSHTVVIDDKSLGHDRKGTAGLWSILHPCPGNRTMVFSEETNDMDMTKSHTVVIDDKSLRQGTTGPRSILQSCPGNRTMVFSEETNDMDMTKSHTVVIDDKSLGHDRKGTPGLRSILQSCPGNRTMIFSEETNNMDMTKSHTVVIDDKSLRQGTTGPRSILRSCPGNRTMVFSEETNDMDMTKSHTVTIDSRVTKVTPLTRPDLSGPTSTGLSVRTNPDNDTDFGKSQSYSTSSNVHHMIRTSTIGRANSIGTTLNLIPTAGMDVSPTVTTDIKYQSLSGSDEANTHRSSQSPHPPCPGEKTIFFTEVQGDMDVTKSHITAIDQNNVASMLNNQNPSLVTIGSMGTYALSFPMDRTMMYSEQDNMDLTQSCTVVINDKNDTSTTIHTVPIQIEHTVCNSVAEVSKLSLKKDKDSMFTSKPGDLVPFCSSTTTVKTNHLYNAVGQPVHGCNNSTPCAESMTIDISQKAITEADTKHEVCSQFVFGECKNMYQKEMKQPVQYVEKVMAPIVKRKSSNNDLNIQQEWTPCDQIGEAVSNRSVMSNVSNNESKCFADGGTAEPICSSNRSLGSEECSKPSLVHFISTLQRLNTIDGTCDVEMEKTPTALERSQANEKNAVDCQTRKTNASSSLVQSTFVPETFKSKITSLGIFPAKLHSRQNVYGAVTSDHKGEKKGSSEQPVPSSPLSALCSPKRPEEELNAFTSNIELPGLPDVEMPLQMESDMSDGDLIKSSQSFKAAEVHPAVFSNQSVKHETLTANEHDDIVFSVKDRLGITAVVNTVEQSLCQKRRRVEGESEDACNERKMRKSVGHEGAESSSQKVSSTPTVQWGGLANGILEENMHSLLIKSMDCTSNNNSLDSIKGDGDGISAHTSNQRCNQSTNLFMLEKSELHQKLMDGSITVSEFFKLLQIPIHVQKPRQSILPTTCETDKSSALEEWLAIKFIHRPKLRIYEEDIASLSTVLNELKDQLLNLDKRLSEVNLSLWTDVKEMTEDELLQLRSCLNTKKATFVKDTKLICHEQKVHLYSAQLNALKAQRLQIRKHMDSLDEVLGKMEECLVSLDLTNLDVLDDCTVDGNPELTELEQAVNTKKEDLKKLQTEQCDLESQLTKAVARKEFMQEKNSSFIDHTKDLRELLEWELYIWQEDMAVYQFLWETLELHVKFEEAKDGLSSGKKCRRINDLYLVSELDEEEAPSYTKLVHKLVMMAWKNRSWISTCTNESQLPMLLLDVSLEVSRCRLLGEELEFLKTWGAKFDILRTDIEHTDVKCLFSSYYALSKFEVTFHLTPGYPSLPLSFTFNSRFGNICDQHINEVIGTAKPGHEYLTRIVKTIFSTLLTMPGAQQFRQAVS</sequence>
<dbReference type="InterPro" id="IPR043651">
    <property type="entry name" value="KNL1_MELT_rpt"/>
</dbReference>
<feature type="compositionally biased region" description="Polar residues" evidence="2">
    <location>
        <begin position="1123"/>
        <end position="1137"/>
    </location>
</feature>
<reference evidence="4" key="4">
    <citation type="submission" date="2025-08" db="UniProtKB">
        <authorList>
            <consortium name="Ensembl"/>
        </authorList>
    </citation>
    <scope>IDENTIFICATION</scope>
</reference>
<reference evidence="5" key="1">
    <citation type="journal article" date="2006" name="Science">
        <title>Ancient noncoding elements conserved in the human genome.</title>
        <authorList>
            <person name="Venkatesh B."/>
            <person name="Kirkness E.F."/>
            <person name="Loh Y.H."/>
            <person name="Halpern A.L."/>
            <person name="Lee A.P."/>
            <person name="Johnson J."/>
            <person name="Dandona N."/>
            <person name="Viswanathan L.D."/>
            <person name="Tay A."/>
            <person name="Venter J.C."/>
            <person name="Strausberg R.L."/>
            <person name="Brenner S."/>
        </authorList>
    </citation>
    <scope>NUCLEOTIDE SEQUENCE [LARGE SCALE GENOMIC DNA]</scope>
</reference>
<feature type="compositionally biased region" description="Basic and acidic residues" evidence="2">
    <location>
        <begin position="1510"/>
        <end position="1519"/>
    </location>
</feature>
<keyword evidence="1" id="KW-0175">Coiled coil</keyword>
<dbReference type="PANTHER" id="PTHR16520:SF3">
    <property type="entry name" value="KINETOCHORE SCAFFOLD 1"/>
    <property type="match status" value="1"/>
</dbReference>
<evidence type="ECO:0000256" key="1">
    <source>
        <dbReference type="SAM" id="Coils"/>
    </source>
</evidence>
<dbReference type="CDD" id="cd22892">
    <property type="entry name" value="DRWD-C_Knl1"/>
    <property type="match status" value="1"/>
</dbReference>
<dbReference type="Ensembl" id="ENSCMIT00000038626.1">
    <property type="protein sequence ID" value="ENSCMIP00000038076.1"/>
    <property type="gene ID" value="ENSCMIG00000016003.1"/>
</dbReference>